<gene>
    <name evidence="1" type="ORF">BJB45_20810</name>
</gene>
<evidence type="ECO:0000313" key="1">
    <source>
        <dbReference type="EMBL" id="ERL51036.1"/>
    </source>
</evidence>
<keyword evidence="2" id="KW-1185">Reference proteome</keyword>
<reference evidence="1 2" key="1">
    <citation type="submission" date="2013-08" db="EMBL/GenBank/DDBJ databases">
        <title>draft genome of Halomonas huanghegensis, strain BJGMM-B45T.</title>
        <authorList>
            <person name="Miao C."/>
            <person name="Wan Y."/>
            <person name="Jin W."/>
        </authorList>
    </citation>
    <scope>NUCLEOTIDE SEQUENCE [LARGE SCALE GENOMIC DNA]</scope>
    <source>
        <strain evidence="1 2">BJGMM-B45</strain>
    </source>
</reference>
<dbReference type="AlphaFoldDB" id="W1N772"/>
<dbReference type="Proteomes" id="UP000019113">
    <property type="component" value="Unassembled WGS sequence"/>
</dbReference>
<organism evidence="1 2">
    <name type="scientific">Halomonas huangheensis</name>
    <dbReference type="NCBI Taxonomy" id="1178482"/>
    <lineage>
        <taxon>Bacteria</taxon>
        <taxon>Pseudomonadati</taxon>
        <taxon>Pseudomonadota</taxon>
        <taxon>Gammaproteobacteria</taxon>
        <taxon>Oceanospirillales</taxon>
        <taxon>Halomonadaceae</taxon>
        <taxon>Halomonas</taxon>
    </lineage>
</organism>
<proteinExistence type="predicted"/>
<comment type="caution">
    <text evidence="1">The sequence shown here is derived from an EMBL/GenBank/DDBJ whole genome shotgun (WGS) entry which is preliminary data.</text>
</comment>
<evidence type="ECO:0000313" key="2">
    <source>
        <dbReference type="Proteomes" id="UP000019113"/>
    </source>
</evidence>
<accession>W1N772</accession>
<dbReference type="EMBL" id="AVBC01000035">
    <property type="protein sequence ID" value="ERL51036.1"/>
    <property type="molecule type" value="Genomic_DNA"/>
</dbReference>
<name>W1N772_9GAMM</name>
<sequence length="64" mass="7715">MFIVIPMLMQVPVRQATCFMKLVQELPIFQRDIHIYRIVVVFMGIFLRKNNECSYCQEVDEYNL</sequence>
<protein>
    <submittedName>
        <fullName evidence="1">Uncharacterized protein</fullName>
    </submittedName>
</protein>